<comment type="similarity">
    <text evidence="1">Belongs to the ADP-ribosylglycohydrolase family.</text>
</comment>
<proteinExistence type="inferred from homology"/>
<dbReference type="PANTHER" id="PTHR16222:SF24">
    <property type="entry name" value="ADP-RIBOSYLHYDROLASE ARH3"/>
    <property type="match status" value="1"/>
</dbReference>
<evidence type="ECO:0000256" key="2">
    <source>
        <dbReference type="ARBA" id="ARBA00022801"/>
    </source>
</evidence>
<keyword evidence="5" id="KW-1185">Reference proteome</keyword>
<organism evidence="4 5">
    <name type="scientific">Halosaccharopolyspora lacisalsi</name>
    <dbReference type="NCBI Taxonomy" id="1000566"/>
    <lineage>
        <taxon>Bacteria</taxon>
        <taxon>Bacillati</taxon>
        <taxon>Actinomycetota</taxon>
        <taxon>Actinomycetes</taxon>
        <taxon>Pseudonocardiales</taxon>
        <taxon>Pseudonocardiaceae</taxon>
        <taxon>Halosaccharopolyspora</taxon>
    </lineage>
</organism>
<feature type="binding site" evidence="3">
    <location>
        <position position="56"/>
    </location>
    <ligand>
        <name>Mg(2+)</name>
        <dbReference type="ChEBI" id="CHEBI:18420"/>
        <label>1</label>
    </ligand>
</feature>
<feature type="binding site" evidence="3">
    <location>
        <position position="57"/>
    </location>
    <ligand>
        <name>Mg(2+)</name>
        <dbReference type="ChEBI" id="CHEBI:18420"/>
        <label>1</label>
    </ligand>
</feature>
<evidence type="ECO:0000256" key="3">
    <source>
        <dbReference type="PIRSR" id="PIRSR605502-1"/>
    </source>
</evidence>
<dbReference type="RefSeq" id="WP_182543382.1">
    <property type="nucleotide sequence ID" value="NZ_JACGWZ010000001.1"/>
</dbReference>
<dbReference type="Proteomes" id="UP000569329">
    <property type="component" value="Unassembled WGS sequence"/>
</dbReference>
<reference evidence="4 5" key="1">
    <citation type="submission" date="2020-07" db="EMBL/GenBank/DDBJ databases">
        <title>Sequencing the genomes of 1000 actinobacteria strains.</title>
        <authorList>
            <person name="Klenk H.-P."/>
        </authorList>
    </citation>
    <scope>NUCLEOTIDE SEQUENCE [LARGE SCALE GENOMIC DNA]</scope>
    <source>
        <strain evidence="4 5">DSM 45975</strain>
    </source>
</reference>
<dbReference type="InterPro" id="IPR036705">
    <property type="entry name" value="Ribosyl_crysJ1_sf"/>
</dbReference>
<dbReference type="PANTHER" id="PTHR16222">
    <property type="entry name" value="ADP-RIBOSYLGLYCOHYDROLASE"/>
    <property type="match status" value="1"/>
</dbReference>
<dbReference type="SUPFAM" id="SSF101478">
    <property type="entry name" value="ADP-ribosylglycohydrolase"/>
    <property type="match status" value="1"/>
</dbReference>
<protein>
    <submittedName>
        <fullName evidence="4">Poly(ADP-ribose) glycohydrolase ARH3</fullName>
        <ecNumber evidence="4">3.2.1.143</ecNumber>
    </submittedName>
</protein>
<dbReference type="InterPro" id="IPR050792">
    <property type="entry name" value="ADP-ribosylglycohydrolase"/>
</dbReference>
<keyword evidence="2 4" id="KW-0378">Hydrolase</keyword>
<gene>
    <name evidence="4" type="ORF">FHX42_001579</name>
</gene>
<feature type="binding site" evidence="3">
    <location>
        <position position="270"/>
    </location>
    <ligand>
        <name>Mg(2+)</name>
        <dbReference type="ChEBI" id="CHEBI:18420"/>
        <label>1</label>
    </ligand>
</feature>
<dbReference type="EC" id="3.2.1.143" evidence="4"/>
<accession>A0A839DTJ0</accession>
<keyword evidence="4" id="KW-0326">Glycosidase</keyword>
<evidence type="ECO:0000313" key="4">
    <source>
        <dbReference type="EMBL" id="MBA8824250.1"/>
    </source>
</evidence>
<sequence>MTTSGAPSQTAAKARGLLFGVAVGDALGAAFEGAHSVDGERLAQQERAATQLRYTDDTALTLVLARHLVDRQHPVPVDEDALALELAREWQREPWRGYGMGSREIFERVLRGTPWRKASEDCFGGEGSYGNGGAMRVAPIALVGTSPAHVTELAARSAVITHSHLHGQRGAMLQACAAFLALNSDGGKPLDKAAFLSQLSRAVEHTDWRSHLDQVHALVDTASPAFAAERLGNDAAAPTSVPLAVLAFLQHPDQPAEAIRYAIRAGGDTDTIASMAGALAAARTGVQELPTAWLDRLENAEHVGELADTLATRMAPSQ</sequence>
<keyword evidence="3" id="KW-0479">Metal-binding</keyword>
<name>A0A839DTJ0_9PSEU</name>
<dbReference type="Gene3D" id="1.10.4080.10">
    <property type="entry name" value="ADP-ribosylation/Crystallin J1"/>
    <property type="match status" value="1"/>
</dbReference>
<dbReference type="Pfam" id="PF03747">
    <property type="entry name" value="ADP_ribosyl_GH"/>
    <property type="match status" value="1"/>
</dbReference>
<keyword evidence="3" id="KW-0460">Magnesium</keyword>
<feature type="binding site" evidence="3">
    <location>
        <position position="55"/>
    </location>
    <ligand>
        <name>Mg(2+)</name>
        <dbReference type="ChEBI" id="CHEBI:18420"/>
        <label>1</label>
    </ligand>
</feature>
<dbReference type="InterPro" id="IPR005502">
    <property type="entry name" value="Ribosyl_crysJ1"/>
</dbReference>
<evidence type="ECO:0000256" key="1">
    <source>
        <dbReference type="ARBA" id="ARBA00010702"/>
    </source>
</evidence>
<feature type="binding site" evidence="3">
    <location>
        <position position="271"/>
    </location>
    <ligand>
        <name>Mg(2+)</name>
        <dbReference type="ChEBI" id="CHEBI:18420"/>
        <label>1</label>
    </ligand>
</feature>
<feature type="binding site" evidence="3">
    <location>
        <position position="268"/>
    </location>
    <ligand>
        <name>Mg(2+)</name>
        <dbReference type="ChEBI" id="CHEBI:18420"/>
        <label>1</label>
    </ligand>
</feature>
<evidence type="ECO:0000313" key="5">
    <source>
        <dbReference type="Proteomes" id="UP000569329"/>
    </source>
</evidence>
<dbReference type="GO" id="GO:0004649">
    <property type="term" value="F:poly(ADP-ribose) glycohydrolase activity"/>
    <property type="evidence" value="ECO:0007669"/>
    <property type="project" value="UniProtKB-EC"/>
</dbReference>
<comment type="cofactor">
    <cofactor evidence="3">
        <name>Mg(2+)</name>
        <dbReference type="ChEBI" id="CHEBI:18420"/>
    </cofactor>
    <text evidence="3">Binds 2 magnesium ions per subunit.</text>
</comment>
<dbReference type="AlphaFoldDB" id="A0A839DTJ0"/>
<dbReference type="GO" id="GO:0046872">
    <property type="term" value="F:metal ion binding"/>
    <property type="evidence" value="ECO:0007669"/>
    <property type="project" value="UniProtKB-KW"/>
</dbReference>
<comment type="caution">
    <text evidence="4">The sequence shown here is derived from an EMBL/GenBank/DDBJ whole genome shotgun (WGS) entry which is preliminary data.</text>
</comment>
<dbReference type="EMBL" id="JACGWZ010000001">
    <property type="protein sequence ID" value="MBA8824250.1"/>
    <property type="molecule type" value="Genomic_DNA"/>
</dbReference>